<evidence type="ECO:0000313" key="5">
    <source>
        <dbReference type="EMBL" id="EGL53393.1"/>
    </source>
</evidence>
<dbReference type="InterPro" id="IPR006135">
    <property type="entry name" value="T3SS_substrate_exporter"/>
</dbReference>
<proteinExistence type="predicted"/>
<sequence length="52" mass="5772">MAEQTGQEKTEQPTGKRLEDARQKGQVPRSKELTTVMVLVASAIALFLWEAV</sequence>
<keyword evidence="2" id="KW-0813">Transport</keyword>
<dbReference type="AlphaFoldDB" id="F5T1Y3"/>
<reference evidence="5 6" key="1">
    <citation type="journal article" date="2011" name="J. Bacteriol.">
        <title>Draft genome sequence of Methylophaga aminisulfidivorans MP T.</title>
        <authorList>
            <person name="Han G.H."/>
            <person name="Kim W."/>
            <person name="Chun J."/>
            <person name="Kim S.W."/>
        </authorList>
    </citation>
    <scope>NUCLEOTIDE SEQUENCE [LARGE SCALE GENOMIC DNA]</scope>
    <source>
        <strain evidence="6">MP(T)</strain>
    </source>
</reference>
<dbReference type="STRING" id="1026882.MAMP_00968"/>
<evidence type="ECO:0000256" key="3">
    <source>
        <dbReference type="SAM" id="MobiDB-lite"/>
    </source>
</evidence>
<keyword evidence="5" id="KW-0966">Cell projection</keyword>
<dbReference type="PANTHER" id="PTHR30531">
    <property type="entry name" value="FLAGELLAR BIOSYNTHETIC PROTEIN FLHB"/>
    <property type="match status" value="1"/>
</dbReference>
<keyword evidence="4" id="KW-1133">Transmembrane helix</keyword>
<dbReference type="PANTHER" id="PTHR30531:SF12">
    <property type="entry name" value="FLAGELLAR BIOSYNTHETIC PROTEIN FLHB"/>
    <property type="match status" value="1"/>
</dbReference>
<keyword evidence="4" id="KW-0812">Transmembrane</keyword>
<keyword evidence="6" id="KW-1185">Reference proteome</keyword>
<evidence type="ECO:0000256" key="4">
    <source>
        <dbReference type="SAM" id="Phobius"/>
    </source>
</evidence>
<accession>F5T1Y3</accession>
<evidence type="ECO:0000256" key="1">
    <source>
        <dbReference type="ARBA" id="ARBA00021622"/>
    </source>
</evidence>
<dbReference type="Proteomes" id="UP000003544">
    <property type="component" value="Unassembled WGS sequence"/>
</dbReference>
<dbReference type="GO" id="GO:0009306">
    <property type="term" value="P:protein secretion"/>
    <property type="evidence" value="ECO:0007669"/>
    <property type="project" value="InterPro"/>
</dbReference>
<feature type="transmembrane region" description="Helical" evidence="4">
    <location>
        <begin position="32"/>
        <end position="49"/>
    </location>
</feature>
<name>F5T1Y3_9GAMM</name>
<organism evidence="5 6">
    <name type="scientific">Methylophaga aminisulfidivorans MP</name>
    <dbReference type="NCBI Taxonomy" id="1026882"/>
    <lineage>
        <taxon>Bacteria</taxon>
        <taxon>Pseudomonadati</taxon>
        <taxon>Pseudomonadota</taxon>
        <taxon>Gammaproteobacteria</taxon>
        <taxon>Thiotrichales</taxon>
        <taxon>Piscirickettsiaceae</taxon>
        <taxon>Methylophaga</taxon>
    </lineage>
</organism>
<dbReference type="eggNOG" id="COG1377">
    <property type="taxonomic scope" value="Bacteria"/>
</dbReference>
<keyword evidence="2" id="KW-1006">Bacterial flagellum protein export</keyword>
<feature type="compositionally biased region" description="Basic and acidic residues" evidence="3">
    <location>
        <begin position="1"/>
        <end position="23"/>
    </location>
</feature>
<evidence type="ECO:0000256" key="2">
    <source>
        <dbReference type="ARBA" id="ARBA00023225"/>
    </source>
</evidence>
<feature type="region of interest" description="Disordered" evidence="3">
    <location>
        <begin position="1"/>
        <end position="30"/>
    </location>
</feature>
<keyword evidence="5" id="KW-0282">Flagellum</keyword>
<evidence type="ECO:0000313" key="6">
    <source>
        <dbReference type="Proteomes" id="UP000003544"/>
    </source>
</evidence>
<dbReference type="EMBL" id="AFIG01000003">
    <property type="protein sequence ID" value="EGL53393.1"/>
    <property type="molecule type" value="Genomic_DNA"/>
</dbReference>
<dbReference type="GO" id="GO:0005886">
    <property type="term" value="C:plasma membrane"/>
    <property type="evidence" value="ECO:0007669"/>
    <property type="project" value="TreeGrafter"/>
</dbReference>
<comment type="caution">
    <text evidence="5">The sequence shown here is derived from an EMBL/GenBank/DDBJ whole genome shotgun (WGS) entry which is preliminary data.</text>
</comment>
<keyword evidence="5" id="KW-0969">Cilium</keyword>
<keyword evidence="4" id="KW-0472">Membrane</keyword>
<gene>
    <name evidence="5" type="ORF">MAMP_00968</name>
</gene>
<protein>
    <recommendedName>
        <fullName evidence="1">Flagellar biosynthetic protein FlhB</fullName>
    </recommendedName>
</protein>
<keyword evidence="2" id="KW-0653">Protein transport</keyword>
<dbReference type="Pfam" id="PF01312">
    <property type="entry name" value="Bac_export_2"/>
    <property type="match status" value="1"/>
</dbReference>